<feature type="domain" description="Glycosyltransferase 2-like" evidence="1">
    <location>
        <begin position="8"/>
        <end position="169"/>
    </location>
</feature>
<keyword evidence="3" id="KW-1185">Reference proteome</keyword>
<dbReference type="PANTHER" id="PTHR43685">
    <property type="entry name" value="GLYCOSYLTRANSFERASE"/>
    <property type="match status" value="1"/>
</dbReference>
<proteinExistence type="predicted"/>
<dbReference type="EMBL" id="JACFYJ010000007">
    <property type="protein sequence ID" value="MEI5996870.1"/>
    <property type="molecule type" value="Genomic_DNA"/>
</dbReference>
<evidence type="ECO:0000313" key="2">
    <source>
        <dbReference type="EMBL" id="MEI5996870.1"/>
    </source>
</evidence>
<sequence>MSDKPLLSYIVLSYNYERYIDKTIRSILNQTIQDFEIVVVDDCSRDNSVNVVRSFRDPRIRVIQNERNLGGAGSYNRAVSACKGEWMVNLDADDWIAPHKAERQLALAAANPRVDIIGTYISVYDQDGCPHPNADALEEAVNRPHEFGRVDTWIGANHLCRSSTMVRSAAHHRIGLDDANMVRAPDYELWTRALREGCGFALIPEKLTFIRATSSGVTHADPLGSLLEIAYATLRNLIPLAEKRALHPSIARMIGWVAHHEQLSRLTPTERYRLLGMLMQSTSVGDYESFRALLRNTEERPELVTVGRRCMALLDKGTPLYQELSKLNKDVEAYIGARDHWRSECEKWQRAYLEATGQSV</sequence>
<dbReference type="Proteomes" id="UP001386437">
    <property type="component" value="Unassembled WGS sequence"/>
</dbReference>
<reference evidence="2 3" key="1">
    <citation type="journal article" date="2022" name="Arch. Microbiol.">
        <title>Paraburkholderia bengalensis sp. nov. isolated from roots of Oryza sativa, IR64.</title>
        <authorList>
            <person name="Nag P."/>
            <person name="Mondal N."/>
            <person name="Sarkar J."/>
            <person name="Das S."/>
        </authorList>
    </citation>
    <scope>NUCLEOTIDE SEQUENCE [LARGE SCALE GENOMIC DNA]</scope>
    <source>
        <strain evidence="2 3">IR64_4_BI</strain>
    </source>
</reference>
<gene>
    <name evidence="2" type="ORF">H3V53_06535</name>
</gene>
<dbReference type="PANTHER" id="PTHR43685:SF2">
    <property type="entry name" value="GLYCOSYLTRANSFERASE 2-LIKE DOMAIN-CONTAINING PROTEIN"/>
    <property type="match status" value="1"/>
</dbReference>
<dbReference type="Gene3D" id="3.90.550.10">
    <property type="entry name" value="Spore Coat Polysaccharide Biosynthesis Protein SpsA, Chain A"/>
    <property type="match status" value="1"/>
</dbReference>
<dbReference type="SUPFAM" id="SSF53448">
    <property type="entry name" value="Nucleotide-diphospho-sugar transferases"/>
    <property type="match status" value="1"/>
</dbReference>
<protein>
    <submittedName>
        <fullName evidence="2">Glycosyltransferase family 2 protein</fullName>
    </submittedName>
</protein>
<dbReference type="InterPro" id="IPR029044">
    <property type="entry name" value="Nucleotide-diphossugar_trans"/>
</dbReference>
<dbReference type="RefSeq" id="WP_336597279.1">
    <property type="nucleotide sequence ID" value="NZ_JACFYJ010000007.1"/>
</dbReference>
<dbReference type="CDD" id="cd00761">
    <property type="entry name" value="Glyco_tranf_GTA_type"/>
    <property type="match status" value="1"/>
</dbReference>
<dbReference type="InterPro" id="IPR001173">
    <property type="entry name" value="Glyco_trans_2-like"/>
</dbReference>
<comment type="caution">
    <text evidence="2">The sequence shown here is derived from an EMBL/GenBank/DDBJ whole genome shotgun (WGS) entry which is preliminary data.</text>
</comment>
<name>A0ABU8IMZ7_9BURK</name>
<organism evidence="2 3">
    <name type="scientific">Paraburkholderia bengalensis</name>
    <dbReference type="NCBI Taxonomy" id="2747562"/>
    <lineage>
        <taxon>Bacteria</taxon>
        <taxon>Pseudomonadati</taxon>
        <taxon>Pseudomonadota</taxon>
        <taxon>Betaproteobacteria</taxon>
        <taxon>Burkholderiales</taxon>
        <taxon>Burkholderiaceae</taxon>
        <taxon>Paraburkholderia</taxon>
    </lineage>
</organism>
<accession>A0ABU8IMZ7</accession>
<evidence type="ECO:0000313" key="3">
    <source>
        <dbReference type="Proteomes" id="UP001386437"/>
    </source>
</evidence>
<dbReference type="InterPro" id="IPR050834">
    <property type="entry name" value="Glycosyltransf_2"/>
</dbReference>
<evidence type="ECO:0000259" key="1">
    <source>
        <dbReference type="Pfam" id="PF00535"/>
    </source>
</evidence>
<dbReference type="Pfam" id="PF00535">
    <property type="entry name" value="Glycos_transf_2"/>
    <property type="match status" value="1"/>
</dbReference>